<dbReference type="GO" id="GO:0004321">
    <property type="term" value="F:fatty-acyl-CoA synthase activity"/>
    <property type="evidence" value="ECO:0007669"/>
    <property type="project" value="TreeGrafter"/>
</dbReference>
<dbReference type="InterPro" id="IPR042099">
    <property type="entry name" value="ANL_N_sf"/>
</dbReference>
<dbReference type="Pfam" id="PF00501">
    <property type="entry name" value="AMP-binding"/>
    <property type="match status" value="1"/>
</dbReference>
<evidence type="ECO:0000259" key="6">
    <source>
        <dbReference type="Pfam" id="PF13193"/>
    </source>
</evidence>
<feature type="domain" description="AMP-binding enzyme C-terminal" evidence="6">
    <location>
        <begin position="451"/>
        <end position="529"/>
    </location>
</feature>
<evidence type="ECO:0000259" key="5">
    <source>
        <dbReference type="Pfam" id="PF00501"/>
    </source>
</evidence>
<dbReference type="GO" id="GO:0006633">
    <property type="term" value="P:fatty acid biosynthetic process"/>
    <property type="evidence" value="ECO:0007669"/>
    <property type="project" value="TreeGrafter"/>
</dbReference>
<dbReference type="PROSITE" id="PS00455">
    <property type="entry name" value="AMP_BINDING"/>
    <property type="match status" value="1"/>
</dbReference>
<sequence length="541" mass="59226">MVEVTRAESWDAMRAAHRWQVPQHYNIAWDVCERWARTNPDRLALLYLRPDGQVRNYSYAQLARAARRLANALAEHGLRRGDRISVLLPQMPETIITHIAAYMMGAVVVPVFTLFGEDALEYRLADSGARMAVTDAANLPKLMAVRDRLPDLGTVFSVDRPGDGAWGFWQELGKARDDFTVAKTGPDDPAFISYTSGTTGPPKGALHGHRVLLGHVPAVTLTHEFFPQAGDRAWTPADWAWIGGLCNMALPALRAGVTLVAHRMEKFDPERAFDLTARHEVRNSFIPPTALRMMRTVPDPARFGARLRSVGSGGEALGAEMIDWGREALGLTINEFYGQTECNLVLGNCASVMEVRPGSMGKPFPGSEVAILGPDGEVLGPGATGEIAIRRGDPAMFLEYWKQPAKTAEKFVGDWMLTGDEGRVDDDGYFFYASRTDDVITSAGYRIGPSEIETCLAGHPSVALAACIGVPDPVRTEIVKAYVTLKPGAEPSDALVDELKALVRTRISPHVAPRAVAFIDQMPVTATGKIMRRELRAREKV</sequence>
<dbReference type="Gene3D" id="3.40.50.12780">
    <property type="entry name" value="N-terminal domain of ligase-like"/>
    <property type="match status" value="1"/>
</dbReference>
<dbReference type="GO" id="GO:0016405">
    <property type="term" value="F:CoA-ligase activity"/>
    <property type="evidence" value="ECO:0007669"/>
    <property type="project" value="UniProtKB-ARBA"/>
</dbReference>
<name>A0A8J7MA91_9RHOB</name>
<dbReference type="InterPro" id="IPR000873">
    <property type="entry name" value="AMP-dep_synth/lig_dom"/>
</dbReference>
<evidence type="ECO:0000256" key="3">
    <source>
        <dbReference type="ARBA" id="ARBA00022741"/>
    </source>
</evidence>
<comment type="similarity">
    <text evidence="1">Belongs to the ATP-dependent AMP-binding enzyme family.</text>
</comment>
<dbReference type="GO" id="GO:0005524">
    <property type="term" value="F:ATP binding"/>
    <property type="evidence" value="ECO:0007669"/>
    <property type="project" value="UniProtKB-KW"/>
</dbReference>
<dbReference type="SUPFAM" id="SSF56801">
    <property type="entry name" value="Acetyl-CoA synthetase-like"/>
    <property type="match status" value="1"/>
</dbReference>
<dbReference type="InterPro" id="IPR045851">
    <property type="entry name" value="AMP-bd_C_sf"/>
</dbReference>
<keyword evidence="8" id="KW-1185">Reference proteome</keyword>
<dbReference type="RefSeq" id="WP_200611334.1">
    <property type="nucleotide sequence ID" value="NZ_JAEHHL010000009.1"/>
</dbReference>
<feature type="domain" description="AMP-dependent synthetase/ligase" evidence="5">
    <location>
        <begin position="33"/>
        <end position="401"/>
    </location>
</feature>
<proteinExistence type="inferred from homology"/>
<dbReference type="PANTHER" id="PTHR43605">
    <property type="entry name" value="ACYL-COENZYME A SYNTHETASE"/>
    <property type="match status" value="1"/>
</dbReference>
<accession>A0A8J7MA91</accession>
<dbReference type="GO" id="GO:0006637">
    <property type="term" value="P:acyl-CoA metabolic process"/>
    <property type="evidence" value="ECO:0007669"/>
    <property type="project" value="TreeGrafter"/>
</dbReference>
<dbReference type="PANTHER" id="PTHR43605:SF10">
    <property type="entry name" value="ACYL-COA SYNTHETASE MEDIUM CHAIN FAMILY MEMBER 3"/>
    <property type="match status" value="1"/>
</dbReference>
<dbReference type="InterPro" id="IPR051087">
    <property type="entry name" value="Mitochondrial_ACSM"/>
</dbReference>
<comment type="caution">
    <text evidence="7">The sequence shown here is derived from an EMBL/GenBank/DDBJ whole genome shotgun (WGS) entry which is preliminary data.</text>
</comment>
<evidence type="ECO:0000313" key="7">
    <source>
        <dbReference type="EMBL" id="MBK0400477.1"/>
    </source>
</evidence>
<keyword evidence="2" id="KW-0436">Ligase</keyword>
<dbReference type="GO" id="GO:0015645">
    <property type="term" value="F:fatty acid ligase activity"/>
    <property type="evidence" value="ECO:0007669"/>
    <property type="project" value="TreeGrafter"/>
</dbReference>
<protein>
    <submittedName>
        <fullName evidence="7">AMP-binding protein</fullName>
    </submittedName>
</protein>
<evidence type="ECO:0000256" key="4">
    <source>
        <dbReference type="ARBA" id="ARBA00022840"/>
    </source>
</evidence>
<evidence type="ECO:0000313" key="8">
    <source>
        <dbReference type="Proteomes" id="UP000655420"/>
    </source>
</evidence>
<dbReference type="InterPro" id="IPR025110">
    <property type="entry name" value="AMP-bd_C"/>
</dbReference>
<dbReference type="Pfam" id="PF13193">
    <property type="entry name" value="AMP-binding_C"/>
    <property type="match status" value="1"/>
</dbReference>
<keyword evidence="4" id="KW-0067">ATP-binding</keyword>
<dbReference type="InterPro" id="IPR020845">
    <property type="entry name" value="AMP-binding_CS"/>
</dbReference>
<dbReference type="Gene3D" id="3.30.300.30">
    <property type="match status" value="1"/>
</dbReference>
<reference evidence="7" key="1">
    <citation type="submission" date="2020-12" db="EMBL/GenBank/DDBJ databases">
        <title>Bacterial taxonomy.</title>
        <authorList>
            <person name="Pan X."/>
        </authorList>
    </citation>
    <scope>NUCLEOTIDE SEQUENCE</scope>
    <source>
        <strain evidence="7">M0105</strain>
    </source>
</reference>
<gene>
    <name evidence="7" type="ORF">H0I76_14850</name>
</gene>
<keyword evidence="3" id="KW-0547">Nucleotide-binding</keyword>
<evidence type="ECO:0000256" key="1">
    <source>
        <dbReference type="ARBA" id="ARBA00006432"/>
    </source>
</evidence>
<organism evidence="7 8">
    <name type="scientific">Thermohalobaculum xanthum</name>
    <dbReference type="NCBI Taxonomy" id="2753746"/>
    <lineage>
        <taxon>Bacteria</taxon>
        <taxon>Pseudomonadati</taxon>
        <taxon>Pseudomonadota</taxon>
        <taxon>Alphaproteobacteria</taxon>
        <taxon>Rhodobacterales</taxon>
        <taxon>Paracoccaceae</taxon>
        <taxon>Thermohalobaculum</taxon>
    </lineage>
</organism>
<evidence type="ECO:0000256" key="2">
    <source>
        <dbReference type="ARBA" id="ARBA00022598"/>
    </source>
</evidence>
<dbReference type="AlphaFoldDB" id="A0A8J7MA91"/>
<dbReference type="EMBL" id="JAEHHL010000009">
    <property type="protein sequence ID" value="MBK0400477.1"/>
    <property type="molecule type" value="Genomic_DNA"/>
</dbReference>
<dbReference type="Proteomes" id="UP000655420">
    <property type="component" value="Unassembled WGS sequence"/>
</dbReference>